<evidence type="ECO:0000313" key="3">
    <source>
        <dbReference type="Proteomes" id="UP001596250"/>
    </source>
</evidence>
<dbReference type="InterPro" id="IPR003607">
    <property type="entry name" value="HD/PDEase_dom"/>
</dbReference>
<sequence length="350" mass="39767">MRLGRTIYNEQGMVLLQEHVELNDTLIRKLESHGVDMVYIHDSRTEDIEIMETITPETRSRALSQIKQNFSRTLDQFQRKRTVPSHLDKEFKGIVQMLLEDLGRHDQALISLSELRGADEHLFNHSLNVGLYSIILGLSEGYTNDQLMTLGMGGLLHDIGKMQINQRILNKPGKLTGPEMDIVKRHTELGFQMLKDIPNISLITAHCALQHHERMDGSGYPRGIKGEDIHEYAQWIGIVDSFDAMTSHRTYRTAMLPHKAMEILYTGSGTLFDQQKLMKLRDKIAIYPIGITVKLNTGEKGVVVDLNASSLHRPVVRILEDAEGSILNSPYEVDLSKKLNIMITDLLYEL</sequence>
<reference evidence="3" key="1">
    <citation type="journal article" date="2019" name="Int. J. Syst. Evol. Microbiol.">
        <title>The Global Catalogue of Microorganisms (GCM) 10K type strain sequencing project: providing services to taxonomists for standard genome sequencing and annotation.</title>
        <authorList>
            <consortium name="The Broad Institute Genomics Platform"/>
            <consortium name="The Broad Institute Genome Sequencing Center for Infectious Disease"/>
            <person name="Wu L."/>
            <person name="Ma J."/>
        </authorList>
    </citation>
    <scope>NUCLEOTIDE SEQUENCE [LARGE SCALE GENOMIC DNA]</scope>
    <source>
        <strain evidence="3">CCM 8749</strain>
    </source>
</reference>
<dbReference type="EMBL" id="JBHSQV010000002">
    <property type="protein sequence ID" value="MFC5984979.1"/>
    <property type="molecule type" value="Genomic_DNA"/>
</dbReference>
<protein>
    <submittedName>
        <fullName evidence="2">HD-GYP domain-containing protein</fullName>
        <ecNumber evidence="2">3.1.4.-</ecNumber>
    </submittedName>
</protein>
<keyword evidence="2" id="KW-0378">Hydrolase</keyword>
<name>A0ABW1IHU0_9BACL</name>
<organism evidence="2 3">
    <name type="scientific">Marinicrinis lubricantis</name>
    <dbReference type="NCBI Taxonomy" id="2086470"/>
    <lineage>
        <taxon>Bacteria</taxon>
        <taxon>Bacillati</taxon>
        <taxon>Bacillota</taxon>
        <taxon>Bacilli</taxon>
        <taxon>Bacillales</taxon>
        <taxon>Paenibacillaceae</taxon>
    </lineage>
</organism>
<proteinExistence type="predicted"/>
<dbReference type="Gene3D" id="1.10.3210.10">
    <property type="entry name" value="Hypothetical protein af1432"/>
    <property type="match status" value="1"/>
</dbReference>
<dbReference type="EC" id="3.1.4.-" evidence="2"/>
<comment type="caution">
    <text evidence="2">The sequence shown here is derived from an EMBL/GenBank/DDBJ whole genome shotgun (WGS) entry which is preliminary data.</text>
</comment>
<evidence type="ECO:0000313" key="2">
    <source>
        <dbReference type="EMBL" id="MFC5984979.1"/>
    </source>
</evidence>
<accession>A0ABW1IHU0</accession>
<evidence type="ECO:0000259" key="1">
    <source>
        <dbReference type="PROSITE" id="PS51832"/>
    </source>
</evidence>
<dbReference type="RefSeq" id="WP_379891380.1">
    <property type="nucleotide sequence ID" value="NZ_CBCSCT010000008.1"/>
</dbReference>
<gene>
    <name evidence="2" type="ORF">ACFPXP_00460</name>
</gene>
<dbReference type="GO" id="GO:0016787">
    <property type="term" value="F:hydrolase activity"/>
    <property type="evidence" value="ECO:0007669"/>
    <property type="project" value="UniProtKB-KW"/>
</dbReference>
<dbReference type="SUPFAM" id="SSF109604">
    <property type="entry name" value="HD-domain/PDEase-like"/>
    <property type="match status" value="1"/>
</dbReference>
<feature type="domain" description="HD-GYP" evidence="1">
    <location>
        <begin position="100"/>
        <end position="296"/>
    </location>
</feature>
<dbReference type="Proteomes" id="UP001596250">
    <property type="component" value="Unassembled WGS sequence"/>
</dbReference>
<dbReference type="Pfam" id="PF13487">
    <property type="entry name" value="HD_5"/>
    <property type="match status" value="1"/>
</dbReference>
<dbReference type="CDD" id="cd00077">
    <property type="entry name" value="HDc"/>
    <property type="match status" value="1"/>
</dbReference>
<dbReference type="SMART" id="SM00471">
    <property type="entry name" value="HDc"/>
    <property type="match status" value="1"/>
</dbReference>
<dbReference type="PROSITE" id="PS51832">
    <property type="entry name" value="HD_GYP"/>
    <property type="match status" value="1"/>
</dbReference>
<dbReference type="PANTHER" id="PTHR43155:SF2">
    <property type="entry name" value="CYCLIC DI-GMP PHOSPHODIESTERASE PA4108"/>
    <property type="match status" value="1"/>
</dbReference>
<dbReference type="PANTHER" id="PTHR43155">
    <property type="entry name" value="CYCLIC DI-GMP PHOSPHODIESTERASE PA4108-RELATED"/>
    <property type="match status" value="1"/>
</dbReference>
<keyword evidence="3" id="KW-1185">Reference proteome</keyword>
<dbReference type="InterPro" id="IPR037522">
    <property type="entry name" value="HD_GYP_dom"/>
</dbReference>